<keyword evidence="5" id="KW-1185">Reference proteome</keyword>
<feature type="region of interest" description="Disordered" evidence="1">
    <location>
        <begin position="75"/>
        <end position="105"/>
    </location>
</feature>
<evidence type="ECO:0000259" key="3">
    <source>
        <dbReference type="Pfam" id="PF03983"/>
    </source>
</evidence>
<evidence type="ECO:0000313" key="4">
    <source>
        <dbReference type="EMBL" id="EMI18634.1"/>
    </source>
</evidence>
<dbReference type="Gene3D" id="2.30.30.700">
    <property type="entry name" value="SLA1 homology domain 1"/>
    <property type="match status" value="1"/>
</dbReference>
<comment type="caution">
    <text evidence="4">The sequence shown here is derived from an EMBL/GenBank/DDBJ whole genome shotgun (WGS) entry which is preliminary data.</text>
</comment>
<dbReference type="GO" id="GO:0008092">
    <property type="term" value="F:cytoskeletal protein binding"/>
    <property type="evidence" value="ECO:0007669"/>
    <property type="project" value="InterPro"/>
</dbReference>
<feature type="compositionally biased region" description="Basic and acidic residues" evidence="1">
    <location>
        <begin position="75"/>
        <end position="98"/>
    </location>
</feature>
<proteinExistence type="predicted"/>
<name>M5RXG5_9BACT</name>
<dbReference type="GO" id="GO:0042802">
    <property type="term" value="F:identical protein binding"/>
    <property type="evidence" value="ECO:0007669"/>
    <property type="project" value="InterPro"/>
</dbReference>
<dbReference type="InterPro" id="IPR050789">
    <property type="entry name" value="Diverse_Enzym_Activities"/>
</dbReference>
<evidence type="ECO:0000313" key="5">
    <source>
        <dbReference type="Proteomes" id="UP000011991"/>
    </source>
</evidence>
<dbReference type="InterPro" id="IPR012338">
    <property type="entry name" value="Beta-lactam/transpept-like"/>
</dbReference>
<dbReference type="OrthoDB" id="9801061at2"/>
<dbReference type="RefSeq" id="WP_008700483.1">
    <property type="nucleotide sequence ID" value="NZ_ANOG01000635.1"/>
</dbReference>
<dbReference type="Pfam" id="PF00144">
    <property type="entry name" value="Beta-lactamase"/>
    <property type="match status" value="1"/>
</dbReference>
<dbReference type="GO" id="GO:0043130">
    <property type="term" value="F:ubiquitin binding"/>
    <property type="evidence" value="ECO:0007669"/>
    <property type="project" value="InterPro"/>
</dbReference>
<dbReference type="SUPFAM" id="SSF56601">
    <property type="entry name" value="beta-lactamase/transpeptidase-like"/>
    <property type="match status" value="1"/>
</dbReference>
<dbReference type="InterPro" id="IPR007131">
    <property type="entry name" value="SHD1"/>
</dbReference>
<evidence type="ECO:0000256" key="1">
    <source>
        <dbReference type="SAM" id="MobiDB-lite"/>
    </source>
</evidence>
<sequence>MLNCGKVISFAIVAFVCICVVAAQDIGELSRTWTSADGSFTVDAELIDIRGRTIRLRKSDGDTITVPLTKISESDREYVRNRQDEMRQDSKRNRDRRPATANTSPLVQRNVASLNALLEPVRQKYGIPALAAAVVQGNQIVGVGAVGVRQMDSAEEVTVADKFHHGSISKPMTSMLLGMLVDRGKLNWNTTVAQAFPELIDKIRPEYVNATLEHFLLHRSGLPSDRRQSPELSAAIREVKGNIVEQRKEMVEIVLKQPPVAPLGAQHVYANFGFCVAAAMAEAATGQSWEDMMSEMIFKPLKMETAGFGPPSSPDEIDQPRGHIGLGAEMKPASPTADNAPCMGPSSRVHCSVTDLALFGQVHLQYGPVTSKLVSRPTFVRLHTDQLKQNYGLGWTITNPEWVPGELHWHTGTNGMNYSGLYVVPARNMVVVVAMNAKSSEACTEVRDLILRL</sequence>
<dbReference type="PANTHER" id="PTHR43283:SF7">
    <property type="entry name" value="BETA-LACTAMASE-RELATED DOMAIN-CONTAINING PROTEIN"/>
    <property type="match status" value="1"/>
</dbReference>
<protein>
    <submittedName>
        <fullName evidence="4">Beta-lactamase</fullName>
    </submittedName>
</protein>
<dbReference type="EMBL" id="ANOG01000635">
    <property type="protein sequence ID" value="EMI18634.1"/>
    <property type="molecule type" value="Genomic_DNA"/>
</dbReference>
<dbReference type="GO" id="GO:0030674">
    <property type="term" value="F:protein-macromolecule adaptor activity"/>
    <property type="evidence" value="ECO:0007669"/>
    <property type="project" value="InterPro"/>
</dbReference>
<dbReference type="InterPro" id="IPR001466">
    <property type="entry name" value="Beta-lactam-related"/>
</dbReference>
<dbReference type="PANTHER" id="PTHR43283">
    <property type="entry name" value="BETA-LACTAMASE-RELATED"/>
    <property type="match status" value="1"/>
</dbReference>
<accession>M5RXG5</accession>
<dbReference type="PATRIC" id="fig|1265738.3.peg.4457"/>
<dbReference type="AlphaFoldDB" id="M5RXG5"/>
<reference evidence="4 5" key="1">
    <citation type="journal article" date="2013" name="Mar. Genomics">
        <title>Expression of sulfatases in Rhodopirellula baltica and the diversity of sulfatases in the genus Rhodopirellula.</title>
        <authorList>
            <person name="Wegner C.E."/>
            <person name="Richter-Heitmann T."/>
            <person name="Klindworth A."/>
            <person name="Klockow C."/>
            <person name="Richter M."/>
            <person name="Achstetter T."/>
            <person name="Glockner F.O."/>
            <person name="Harder J."/>
        </authorList>
    </citation>
    <scope>NUCLEOTIDE SEQUENCE [LARGE SCALE GENOMIC DNA]</scope>
    <source>
        <strain evidence="4 5">SM1</strain>
    </source>
</reference>
<evidence type="ECO:0000259" key="2">
    <source>
        <dbReference type="Pfam" id="PF00144"/>
    </source>
</evidence>
<organism evidence="4 5">
    <name type="scientific">Rhodopirellula maiorica SM1</name>
    <dbReference type="NCBI Taxonomy" id="1265738"/>
    <lineage>
        <taxon>Bacteria</taxon>
        <taxon>Pseudomonadati</taxon>
        <taxon>Planctomycetota</taxon>
        <taxon>Planctomycetia</taxon>
        <taxon>Pirellulales</taxon>
        <taxon>Pirellulaceae</taxon>
        <taxon>Novipirellula</taxon>
    </lineage>
</organism>
<dbReference type="Proteomes" id="UP000011991">
    <property type="component" value="Unassembled WGS sequence"/>
</dbReference>
<dbReference type="Pfam" id="PF03983">
    <property type="entry name" value="SHD1"/>
    <property type="match status" value="1"/>
</dbReference>
<dbReference type="Gene3D" id="3.40.710.10">
    <property type="entry name" value="DD-peptidase/beta-lactamase superfamily"/>
    <property type="match status" value="1"/>
</dbReference>
<feature type="domain" description="Beta-lactamase-related" evidence="2">
    <location>
        <begin position="115"/>
        <end position="442"/>
    </location>
</feature>
<feature type="domain" description="SLA1 homology" evidence="3">
    <location>
        <begin position="30"/>
        <end position="83"/>
    </location>
</feature>
<gene>
    <name evidence="4" type="ORF">RMSM_04440</name>
</gene>